<evidence type="ECO:0000313" key="3">
    <source>
        <dbReference type="Proteomes" id="UP001222027"/>
    </source>
</evidence>
<accession>A0AAV8RCF9</accession>
<feature type="transmembrane region" description="Helical" evidence="1">
    <location>
        <begin position="87"/>
        <end position="106"/>
    </location>
</feature>
<proteinExistence type="predicted"/>
<reference evidence="2 3" key="1">
    <citation type="submission" date="2022-12" db="EMBL/GenBank/DDBJ databases">
        <title>Chromosome-scale assembly of the Ensete ventricosum genome.</title>
        <authorList>
            <person name="Dussert Y."/>
            <person name="Stocks J."/>
            <person name="Wendawek A."/>
            <person name="Woldeyes F."/>
            <person name="Nichols R.A."/>
            <person name="Borrell J.S."/>
        </authorList>
    </citation>
    <scope>NUCLEOTIDE SEQUENCE [LARGE SCALE GENOMIC DNA]</scope>
    <source>
        <strain evidence="3">cv. Maze</strain>
        <tissue evidence="2">Seeds</tissue>
    </source>
</reference>
<keyword evidence="1" id="KW-0472">Membrane</keyword>
<keyword evidence="1" id="KW-1133">Transmembrane helix</keyword>
<gene>
    <name evidence="2" type="ORF">OPV22_009039</name>
</gene>
<dbReference type="AlphaFoldDB" id="A0AAV8RCF9"/>
<protein>
    <submittedName>
        <fullName evidence="2">Uncharacterized protein</fullName>
    </submittedName>
</protein>
<name>A0AAV8RCF9_ENSVE</name>
<dbReference type="Proteomes" id="UP001222027">
    <property type="component" value="Unassembled WGS sequence"/>
</dbReference>
<sequence length="117" mass="13717">MNYDDFFAKRAGALLKCIHLYARFKKQEFQEPSIPVVLIENNRRAKTGTIGYFVVVKGIQLSIKADIKKEVKPLWELRDMGLDNRKVYLLQTSTVLVFVFVTTMYFRSSFLMYHKEA</sequence>
<evidence type="ECO:0000256" key="1">
    <source>
        <dbReference type="SAM" id="Phobius"/>
    </source>
</evidence>
<keyword evidence="3" id="KW-1185">Reference proteome</keyword>
<dbReference type="EMBL" id="JAQQAF010000003">
    <property type="protein sequence ID" value="KAJ8498487.1"/>
    <property type="molecule type" value="Genomic_DNA"/>
</dbReference>
<comment type="caution">
    <text evidence="2">The sequence shown here is derived from an EMBL/GenBank/DDBJ whole genome shotgun (WGS) entry which is preliminary data.</text>
</comment>
<organism evidence="2 3">
    <name type="scientific">Ensete ventricosum</name>
    <name type="common">Abyssinian banana</name>
    <name type="synonym">Musa ensete</name>
    <dbReference type="NCBI Taxonomy" id="4639"/>
    <lineage>
        <taxon>Eukaryota</taxon>
        <taxon>Viridiplantae</taxon>
        <taxon>Streptophyta</taxon>
        <taxon>Embryophyta</taxon>
        <taxon>Tracheophyta</taxon>
        <taxon>Spermatophyta</taxon>
        <taxon>Magnoliopsida</taxon>
        <taxon>Liliopsida</taxon>
        <taxon>Zingiberales</taxon>
        <taxon>Musaceae</taxon>
        <taxon>Ensete</taxon>
    </lineage>
</organism>
<keyword evidence="1" id="KW-0812">Transmembrane</keyword>
<evidence type="ECO:0000313" key="2">
    <source>
        <dbReference type="EMBL" id="KAJ8498487.1"/>
    </source>
</evidence>